<dbReference type="Proteomes" id="UP000732377">
    <property type="component" value="Unassembled WGS sequence"/>
</dbReference>
<evidence type="ECO:0000313" key="3">
    <source>
        <dbReference type="Proteomes" id="UP000194267"/>
    </source>
</evidence>
<name>A0A1Y2T5R3_SYMTR</name>
<dbReference type="Proteomes" id="UP000194267">
    <property type="component" value="Unassembled WGS sequence"/>
</dbReference>
<accession>A0A1Y2T5R3</accession>
<protein>
    <submittedName>
        <fullName evidence="2">Uncharacterized protein</fullName>
    </submittedName>
</protein>
<organism evidence="2 3">
    <name type="scientific">Symbiobacterium thermophilum</name>
    <dbReference type="NCBI Taxonomy" id="2734"/>
    <lineage>
        <taxon>Bacteria</taxon>
        <taxon>Bacillati</taxon>
        <taxon>Bacillota</taxon>
        <taxon>Clostridia</taxon>
        <taxon>Eubacteriales</taxon>
        <taxon>Symbiobacteriaceae</taxon>
        <taxon>Symbiobacterium</taxon>
    </lineage>
</organism>
<dbReference type="RefSeq" id="WP_011195558.1">
    <property type="nucleotide sequence ID" value="NZ_JACSIR010000179.1"/>
</dbReference>
<reference evidence="2" key="2">
    <citation type="submission" date="2016-04" db="EMBL/GenBank/DDBJ databases">
        <authorList>
            <person name="Evans L.H."/>
            <person name="Alamgir A."/>
            <person name="Owens N."/>
            <person name="Weber N.D."/>
            <person name="Virtaneva K."/>
            <person name="Barbian K."/>
            <person name="Babar A."/>
            <person name="Rosenke K."/>
        </authorList>
    </citation>
    <scope>NUCLEOTIDE SEQUENCE [LARGE SCALE GENOMIC DNA]</scope>
    <source>
        <strain evidence="2">G2</strain>
    </source>
</reference>
<dbReference type="AlphaFoldDB" id="A0A1Y2T5R3"/>
<reference evidence="3" key="1">
    <citation type="submission" date="2016-04" db="EMBL/GenBank/DDBJ databases">
        <authorList>
            <person name="Antunes L.P."/>
            <person name="Martins L.F."/>
            <person name="Pereira R.V."/>
            <person name="Thomas A.M."/>
            <person name="Barbosa D."/>
            <person name="Nascimento L."/>
            <person name="Silva G.M."/>
            <person name="Condomitti G.W."/>
            <person name="Digiampietri L.A."/>
            <person name="Lombardi K.C."/>
            <person name="Ramos P.L."/>
            <person name="Quaggio R.B."/>
            <person name="Oliveira J.C."/>
            <person name="Pascon R.C."/>
            <person name="Cruz J.B."/>
            <person name="Silva A.M."/>
            <person name="Setubal J.C."/>
        </authorList>
    </citation>
    <scope>NUCLEOTIDE SEQUENCE [LARGE SCALE GENOMIC DNA]</scope>
</reference>
<proteinExistence type="predicted"/>
<dbReference type="EMBL" id="PIUK01000049">
    <property type="protein sequence ID" value="MBY6275961.1"/>
    <property type="molecule type" value="Genomic_DNA"/>
</dbReference>
<evidence type="ECO:0000313" key="2">
    <source>
        <dbReference type="EMBL" id="OTA40535.1"/>
    </source>
</evidence>
<gene>
    <name evidence="2" type="ORF">A6D92_16125</name>
    <name evidence="1" type="ORF">CWE10_07000</name>
</gene>
<dbReference type="EMBL" id="LWLV01001567">
    <property type="protein sequence ID" value="OTA40535.1"/>
    <property type="molecule type" value="Genomic_DNA"/>
</dbReference>
<comment type="caution">
    <text evidence="2">The sequence shown here is derived from an EMBL/GenBank/DDBJ whole genome shotgun (WGS) entry which is preliminary data.</text>
</comment>
<evidence type="ECO:0000313" key="1">
    <source>
        <dbReference type="EMBL" id="MBY6275961.1"/>
    </source>
</evidence>
<sequence>MASSRIRRQLRQLFRLVRRLDGAGVSENLILAVVFFALSRDDRGTLAAFWQDDGSGEDDGSGDEDD</sequence>
<reference evidence="1" key="3">
    <citation type="submission" date="2017-11" db="EMBL/GenBank/DDBJ databases">
        <title>Three new genomes from thermophilic consortium.</title>
        <authorList>
            <person name="Quaggio R."/>
            <person name="Amgarten D."/>
            <person name="Setubal J.C."/>
        </authorList>
    </citation>
    <scope>NUCLEOTIDE SEQUENCE</scope>
    <source>
        <strain evidence="1">ZCTH01-B2</strain>
    </source>
</reference>